<feature type="region of interest" description="Disordered" evidence="1">
    <location>
        <begin position="36"/>
        <end position="73"/>
    </location>
</feature>
<proteinExistence type="predicted"/>
<name>A0AAV5LTN3_9ROSI</name>
<gene>
    <name evidence="2" type="ORF">SLEP1_g48452</name>
</gene>
<dbReference type="Proteomes" id="UP001054252">
    <property type="component" value="Unassembled WGS sequence"/>
</dbReference>
<comment type="caution">
    <text evidence="2">The sequence shown here is derived from an EMBL/GenBank/DDBJ whole genome shotgun (WGS) entry which is preliminary data.</text>
</comment>
<feature type="compositionally biased region" description="Polar residues" evidence="1">
    <location>
        <begin position="52"/>
        <end position="63"/>
    </location>
</feature>
<dbReference type="EMBL" id="BPVZ01000145">
    <property type="protein sequence ID" value="GKV40853.1"/>
    <property type="molecule type" value="Genomic_DNA"/>
</dbReference>
<evidence type="ECO:0000313" key="2">
    <source>
        <dbReference type="EMBL" id="GKV40853.1"/>
    </source>
</evidence>
<reference evidence="2 3" key="1">
    <citation type="journal article" date="2021" name="Commun. Biol.">
        <title>The genome of Shorea leprosula (Dipterocarpaceae) highlights the ecological relevance of drought in aseasonal tropical rainforests.</title>
        <authorList>
            <person name="Ng K.K.S."/>
            <person name="Kobayashi M.J."/>
            <person name="Fawcett J.A."/>
            <person name="Hatakeyama M."/>
            <person name="Paape T."/>
            <person name="Ng C.H."/>
            <person name="Ang C.C."/>
            <person name="Tnah L.H."/>
            <person name="Lee C.T."/>
            <person name="Nishiyama T."/>
            <person name="Sese J."/>
            <person name="O'Brien M.J."/>
            <person name="Copetti D."/>
            <person name="Mohd Noor M.I."/>
            <person name="Ong R.C."/>
            <person name="Putra M."/>
            <person name="Sireger I.Z."/>
            <person name="Indrioko S."/>
            <person name="Kosugi Y."/>
            <person name="Izuno A."/>
            <person name="Isagi Y."/>
            <person name="Lee S.L."/>
            <person name="Shimizu K.K."/>
        </authorList>
    </citation>
    <scope>NUCLEOTIDE SEQUENCE [LARGE SCALE GENOMIC DNA]</scope>
    <source>
        <strain evidence="2">214</strain>
    </source>
</reference>
<sequence>MGKEDITLQGVVEGIQTSSISFPFLVFAYPNIRKETASPPSPSITIRPLHSPSLSVGLPQSKQGRARSRPDPLLGRWRKGEGLGWRWRAVGHFIVYYGCLAAFGSIRER</sequence>
<keyword evidence="3" id="KW-1185">Reference proteome</keyword>
<accession>A0AAV5LTN3</accession>
<dbReference type="AlphaFoldDB" id="A0AAV5LTN3"/>
<organism evidence="2 3">
    <name type="scientific">Rubroshorea leprosula</name>
    <dbReference type="NCBI Taxonomy" id="152421"/>
    <lineage>
        <taxon>Eukaryota</taxon>
        <taxon>Viridiplantae</taxon>
        <taxon>Streptophyta</taxon>
        <taxon>Embryophyta</taxon>
        <taxon>Tracheophyta</taxon>
        <taxon>Spermatophyta</taxon>
        <taxon>Magnoliopsida</taxon>
        <taxon>eudicotyledons</taxon>
        <taxon>Gunneridae</taxon>
        <taxon>Pentapetalae</taxon>
        <taxon>rosids</taxon>
        <taxon>malvids</taxon>
        <taxon>Malvales</taxon>
        <taxon>Dipterocarpaceae</taxon>
        <taxon>Rubroshorea</taxon>
    </lineage>
</organism>
<evidence type="ECO:0000256" key="1">
    <source>
        <dbReference type="SAM" id="MobiDB-lite"/>
    </source>
</evidence>
<evidence type="ECO:0000313" key="3">
    <source>
        <dbReference type="Proteomes" id="UP001054252"/>
    </source>
</evidence>
<protein>
    <submittedName>
        <fullName evidence="2">Uncharacterized protein</fullName>
    </submittedName>
</protein>